<dbReference type="EMBL" id="GGEC01046758">
    <property type="protein sequence ID" value="MBX27242.1"/>
    <property type="molecule type" value="Transcribed_RNA"/>
</dbReference>
<feature type="transmembrane region" description="Helical" evidence="1">
    <location>
        <begin position="12"/>
        <end position="32"/>
    </location>
</feature>
<accession>A0A2P2MAI9</accession>
<name>A0A2P2MAI9_RHIMU</name>
<keyword evidence="1" id="KW-0812">Transmembrane</keyword>
<keyword evidence="1" id="KW-0472">Membrane</keyword>
<reference evidence="2" key="1">
    <citation type="submission" date="2018-02" db="EMBL/GenBank/DDBJ databases">
        <title>Rhizophora mucronata_Transcriptome.</title>
        <authorList>
            <person name="Meera S.P."/>
            <person name="Sreeshan A."/>
            <person name="Augustine A."/>
        </authorList>
    </citation>
    <scope>NUCLEOTIDE SEQUENCE</scope>
    <source>
        <tissue evidence="2">Leaf</tissue>
    </source>
</reference>
<organism evidence="2">
    <name type="scientific">Rhizophora mucronata</name>
    <name type="common">Asiatic mangrove</name>
    <dbReference type="NCBI Taxonomy" id="61149"/>
    <lineage>
        <taxon>Eukaryota</taxon>
        <taxon>Viridiplantae</taxon>
        <taxon>Streptophyta</taxon>
        <taxon>Embryophyta</taxon>
        <taxon>Tracheophyta</taxon>
        <taxon>Spermatophyta</taxon>
        <taxon>Magnoliopsida</taxon>
        <taxon>eudicotyledons</taxon>
        <taxon>Gunneridae</taxon>
        <taxon>Pentapetalae</taxon>
        <taxon>rosids</taxon>
        <taxon>fabids</taxon>
        <taxon>Malpighiales</taxon>
        <taxon>Rhizophoraceae</taxon>
        <taxon>Rhizophora</taxon>
    </lineage>
</organism>
<evidence type="ECO:0000313" key="2">
    <source>
        <dbReference type="EMBL" id="MBX27242.1"/>
    </source>
</evidence>
<proteinExistence type="predicted"/>
<dbReference type="AlphaFoldDB" id="A0A2P2MAI9"/>
<sequence>MVTKDHIHCFRVIQVLFIQPLLVPLGTLFFPLQQIRRFDYGAQS</sequence>
<protein>
    <submittedName>
        <fullName evidence="2">Uncharacterized protein</fullName>
    </submittedName>
</protein>
<keyword evidence="1" id="KW-1133">Transmembrane helix</keyword>
<evidence type="ECO:0000256" key="1">
    <source>
        <dbReference type="SAM" id="Phobius"/>
    </source>
</evidence>